<sequence>MESGGEKARRHAAGRCAERWWRFAERRHRDLLIVPVVLVCKALGYVYVVQELVVPPEEPAVQLLSAVGHALFALFLASWLGVVLIGPGRVPRAAALGSKLPEGARRALEVSSSGGAGSASSTLRMVGATGATGGSLHWPTTAPYATHAASGWTTTATSLGSASASGI</sequence>
<evidence type="ECO:0000256" key="1">
    <source>
        <dbReference type="SAM" id="Phobius"/>
    </source>
</evidence>
<accession>A0ABN9VAB4</accession>
<comment type="caution">
    <text evidence="2">The sequence shown here is derived from an EMBL/GenBank/DDBJ whole genome shotgun (WGS) entry which is preliminary data.</text>
</comment>
<keyword evidence="1" id="KW-0812">Transmembrane</keyword>
<keyword evidence="1" id="KW-1133">Transmembrane helix</keyword>
<gene>
    <name evidence="2" type="ORF">PCOR1329_LOCUS56112</name>
</gene>
<evidence type="ECO:0000313" key="2">
    <source>
        <dbReference type="EMBL" id="CAK0869875.1"/>
    </source>
</evidence>
<reference evidence="2" key="1">
    <citation type="submission" date="2023-10" db="EMBL/GenBank/DDBJ databases">
        <authorList>
            <person name="Chen Y."/>
            <person name="Shah S."/>
            <person name="Dougan E. K."/>
            <person name="Thang M."/>
            <person name="Chan C."/>
        </authorList>
    </citation>
    <scope>NUCLEOTIDE SEQUENCE [LARGE SCALE GENOMIC DNA]</scope>
</reference>
<protein>
    <submittedName>
        <fullName evidence="2">Uncharacterized protein</fullName>
    </submittedName>
</protein>
<name>A0ABN9VAB4_9DINO</name>
<keyword evidence="1" id="KW-0472">Membrane</keyword>
<proteinExistence type="predicted"/>
<dbReference type="Proteomes" id="UP001189429">
    <property type="component" value="Unassembled WGS sequence"/>
</dbReference>
<evidence type="ECO:0000313" key="3">
    <source>
        <dbReference type="Proteomes" id="UP001189429"/>
    </source>
</evidence>
<feature type="transmembrane region" description="Helical" evidence="1">
    <location>
        <begin position="31"/>
        <end position="48"/>
    </location>
</feature>
<organism evidence="2 3">
    <name type="scientific">Prorocentrum cordatum</name>
    <dbReference type="NCBI Taxonomy" id="2364126"/>
    <lineage>
        <taxon>Eukaryota</taxon>
        <taxon>Sar</taxon>
        <taxon>Alveolata</taxon>
        <taxon>Dinophyceae</taxon>
        <taxon>Prorocentrales</taxon>
        <taxon>Prorocentraceae</taxon>
        <taxon>Prorocentrum</taxon>
    </lineage>
</organism>
<dbReference type="EMBL" id="CAUYUJ010016897">
    <property type="protein sequence ID" value="CAK0869875.1"/>
    <property type="molecule type" value="Genomic_DNA"/>
</dbReference>
<keyword evidence="3" id="KW-1185">Reference proteome</keyword>
<feature type="transmembrane region" description="Helical" evidence="1">
    <location>
        <begin position="60"/>
        <end position="85"/>
    </location>
</feature>